<sequence>MSEKQSNKQESEPLSLKEQAGNLPESSRRRLLKGTVAIPIIMTLHSGAALARTSNLVGPTEDINSAMKEDGTGDLYCVHPSSDVEEKYTGTGPVDLGNSPTATVYPINDANGAPDLQAQATRCKSEGGILVSATAWSSVGPKLSSISTITT</sequence>
<feature type="region of interest" description="Disordered" evidence="1">
    <location>
        <begin position="1"/>
        <end position="28"/>
    </location>
</feature>
<dbReference type="RefSeq" id="WP_074973749.1">
    <property type="nucleotide sequence ID" value="NZ_FPBZ01000004.1"/>
</dbReference>
<feature type="compositionally biased region" description="Basic and acidic residues" evidence="1">
    <location>
        <begin position="1"/>
        <end position="11"/>
    </location>
</feature>
<dbReference type="Proteomes" id="UP000182649">
    <property type="component" value="Unassembled WGS sequence"/>
</dbReference>
<protein>
    <submittedName>
        <fullName evidence="2">Uncharacterized protein</fullName>
    </submittedName>
</protein>
<gene>
    <name evidence="2" type="ORF">SAMN05216417_10419</name>
</gene>
<evidence type="ECO:0000313" key="3">
    <source>
        <dbReference type="Proteomes" id="UP000182649"/>
    </source>
</evidence>
<dbReference type="EMBL" id="FPBZ01000004">
    <property type="protein sequence ID" value="SFU45114.1"/>
    <property type="molecule type" value="Genomic_DNA"/>
</dbReference>
<accession>A0A1I7G9J8</accession>
<proteinExistence type="predicted"/>
<evidence type="ECO:0000313" key="2">
    <source>
        <dbReference type="EMBL" id="SFU45114.1"/>
    </source>
</evidence>
<name>A0A1I7G9J8_9PROT</name>
<reference evidence="2 3" key="1">
    <citation type="submission" date="2016-10" db="EMBL/GenBank/DDBJ databases">
        <authorList>
            <person name="de Groot N.N."/>
        </authorList>
    </citation>
    <scope>NUCLEOTIDE SEQUENCE [LARGE SCALE GENOMIC DNA]</scope>
    <source>
        <strain evidence="2 3">Nl14</strain>
    </source>
</reference>
<dbReference type="AlphaFoldDB" id="A0A1I7G9J8"/>
<evidence type="ECO:0000256" key="1">
    <source>
        <dbReference type="SAM" id="MobiDB-lite"/>
    </source>
</evidence>
<organism evidence="2 3">
    <name type="scientific">Nitrosospira multiformis</name>
    <dbReference type="NCBI Taxonomy" id="1231"/>
    <lineage>
        <taxon>Bacteria</taxon>
        <taxon>Pseudomonadati</taxon>
        <taxon>Pseudomonadota</taxon>
        <taxon>Betaproteobacteria</taxon>
        <taxon>Nitrosomonadales</taxon>
        <taxon>Nitrosomonadaceae</taxon>
        <taxon>Nitrosospira</taxon>
    </lineage>
</organism>
<dbReference type="OrthoDB" id="8546684at2"/>